<keyword evidence="5" id="KW-0645">Protease</keyword>
<evidence type="ECO:0000256" key="1">
    <source>
        <dbReference type="ARBA" id="ARBA00001424"/>
    </source>
</evidence>
<keyword evidence="7 12" id="KW-0378">Hydrolase</keyword>
<dbReference type="SUPFAM" id="SSF53092">
    <property type="entry name" value="Creatinase/prolidase N-terminal domain"/>
    <property type="match status" value="1"/>
</dbReference>
<dbReference type="InterPro" id="IPR036005">
    <property type="entry name" value="Creatinase/aminopeptidase-like"/>
</dbReference>
<dbReference type="RefSeq" id="WP_027312565.1">
    <property type="nucleotide sequence ID" value="NZ_JBHLZN010000006.1"/>
</dbReference>
<comment type="caution">
    <text evidence="12">The sequence shown here is derived from an EMBL/GenBank/DDBJ whole genome shotgun (WGS) entry which is preliminary data.</text>
</comment>
<dbReference type="CDD" id="cd01087">
    <property type="entry name" value="Prolidase"/>
    <property type="match status" value="1"/>
</dbReference>
<protein>
    <recommendedName>
        <fullName evidence="4">Xaa-Pro aminopeptidase</fullName>
        <ecNumber evidence="4">3.4.11.9</ecNumber>
    </recommendedName>
</protein>
<keyword evidence="13" id="KW-1185">Reference proteome</keyword>
<dbReference type="Gene3D" id="3.40.350.10">
    <property type="entry name" value="Creatinase/prolidase N-terminal domain"/>
    <property type="match status" value="1"/>
</dbReference>
<evidence type="ECO:0000256" key="7">
    <source>
        <dbReference type="ARBA" id="ARBA00022801"/>
    </source>
</evidence>
<dbReference type="InterPro" id="IPR007865">
    <property type="entry name" value="Aminopep_P_N"/>
</dbReference>
<evidence type="ECO:0000256" key="5">
    <source>
        <dbReference type="ARBA" id="ARBA00022670"/>
    </source>
</evidence>
<evidence type="ECO:0000256" key="8">
    <source>
        <dbReference type="ARBA" id="ARBA00023049"/>
    </source>
</evidence>
<dbReference type="SMART" id="SM01011">
    <property type="entry name" value="AMP_N"/>
    <property type="match status" value="1"/>
</dbReference>
<evidence type="ECO:0000313" key="13">
    <source>
        <dbReference type="Proteomes" id="UP001589628"/>
    </source>
</evidence>
<evidence type="ECO:0000256" key="6">
    <source>
        <dbReference type="ARBA" id="ARBA00022723"/>
    </source>
</evidence>
<dbReference type="PANTHER" id="PTHR43226:SF4">
    <property type="entry name" value="XAA-PRO AMINOPEPTIDASE 3"/>
    <property type="match status" value="1"/>
</dbReference>
<dbReference type="Proteomes" id="UP001589628">
    <property type="component" value="Unassembled WGS sequence"/>
</dbReference>
<dbReference type="InterPro" id="IPR000994">
    <property type="entry name" value="Pept_M24"/>
</dbReference>
<comment type="cofactor">
    <cofactor evidence="2">
        <name>Mn(2+)</name>
        <dbReference type="ChEBI" id="CHEBI:29035"/>
    </cofactor>
</comment>
<evidence type="ECO:0000313" key="12">
    <source>
        <dbReference type="EMBL" id="MFB9887830.1"/>
    </source>
</evidence>
<evidence type="ECO:0000259" key="11">
    <source>
        <dbReference type="SMART" id="SM01011"/>
    </source>
</evidence>
<organism evidence="12 13">
    <name type="scientific">Balneatrix alpica</name>
    <dbReference type="NCBI Taxonomy" id="75684"/>
    <lineage>
        <taxon>Bacteria</taxon>
        <taxon>Pseudomonadati</taxon>
        <taxon>Pseudomonadota</taxon>
        <taxon>Gammaproteobacteria</taxon>
        <taxon>Oceanospirillales</taxon>
        <taxon>Balneatrichaceae</taxon>
        <taxon>Balneatrix</taxon>
    </lineage>
</organism>
<dbReference type="EC" id="3.4.11.9" evidence="4"/>
<keyword evidence="9" id="KW-0464">Manganese</keyword>
<dbReference type="EMBL" id="JBHLZN010000006">
    <property type="protein sequence ID" value="MFB9887830.1"/>
    <property type="molecule type" value="Genomic_DNA"/>
</dbReference>
<reference evidence="12 13" key="1">
    <citation type="submission" date="2024-09" db="EMBL/GenBank/DDBJ databases">
        <authorList>
            <person name="Sun Q."/>
            <person name="Mori K."/>
        </authorList>
    </citation>
    <scope>NUCLEOTIDE SEQUENCE [LARGE SCALE GENOMIC DNA]</scope>
    <source>
        <strain evidence="12 13">ATCC 51285</strain>
    </source>
</reference>
<feature type="domain" description="Aminopeptidase P N-terminal" evidence="11">
    <location>
        <begin position="4"/>
        <end position="138"/>
    </location>
</feature>
<evidence type="ECO:0000256" key="9">
    <source>
        <dbReference type="ARBA" id="ARBA00023211"/>
    </source>
</evidence>
<keyword evidence="12" id="KW-0031">Aminopeptidase</keyword>
<dbReference type="GO" id="GO:0004177">
    <property type="term" value="F:aminopeptidase activity"/>
    <property type="evidence" value="ECO:0007669"/>
    <property type="project" value="UniProtKB-KW"/>
</dbReference>
<dbReference type="InterPro" id="IPR029149">
    <property type="entry name" value="Creatin/AminoP/Spt16_N"/>
</dbReference>
<sequence length="440" mass="49272">MQTLAFSEYGERRARLLAALGEDGVALIPAAEPSLRNRDVDFYFRQDSDFYYLTGFAEPYAWLVLLPGRQEGQVVMFCQPRDKEREIWDGYRAGPEGCMERFGADQAFNLDQLDSQLPQLLANRQRLYVDLGQQPERDKRVLSWLQQTAALARQGMTAPQQIQSLASILHEMRLFKSAAEIEMMRAAGQLSALGHRAAMQQCRPGMWEYQLEAAINHVFMQHGSRWPAYNAIVGGGANACVLHYNDNNRPLQEGDLVLIDAGCELDYYAGDITRTFPVNGRFSAEQRALYEVVLHAQRACIELVRPGTPWDQVHEASTRLLTEGLLALGLLQGELNELVETGAYKRFYMHRIGHWLGMDVHDVGSYRQANGAWRELAAGMVMTVEPGLYIAPDDESVAPRWRGLGIRIEDDVLVTAEGPEVLTAAVPTAIDEIEALMQGG</sequence>
<dbReference type="Pfam" id="PF00557">
    <property type="entry name" value="Peptidase_M24"/>
    <property type="match status" value="1"/>
</dbReference>
<comment type="similarity">
    <text evidence="3 10">Belongs to the peptidase M24B family.</text>
</comment>
<dbReference type="InterPro" id="IPR001131">
    <property type="entry name" value="Peptidase_M24B_aminopep-P_CS"/>
</dbReference>
<evidence type="ECO:0000256" key="3">
    <source>
        <dbReference type="ARBA" id="ARBA00008766"/>
    </source>
</evidence>
<evidence type="ECO:0000256" key="2">
    <source>
        <dbReference type="ARBA" id="ARBA00001936"/>
    </source>
</evidence>
<dbReference type="Gene3D" id="3.90.230.10">
    <property type="entry name" value="Creatinase/methionine aminopeptidase superfamily"/>
    <property type="match status" value="1"/>
</dbReference>
<gene>
    <name evidence="12" type="primary">pepP</name>
    <name evidence="12" type="ORF">ACFFLH_15550</name>
</gene>
<evidence type="ECO:0000256" key="10">
    <source>
        <dbReference type="RuleBase" id="RU000590"/>
    </source>
</evidence>
<dbReference type="NCBIfam" id="NF008131">
    <property type="entry name" value="PRK10879.1"/>
    <property type="match status" value="1"/>
</dbReference>
<dbReference type="SUPFAM" id="SSF55920">
    <property type="entry name" value="Creatinase/aminopeptidase"/>
    <property type="match status" value="1"/>
</dbReference>
<accession>A0ABV5ZF14</accession>
<dbReference type="PROSITE" id="PS00491">
    <property type="entry name" value="PROLINE_PEPTIDASE"/>
    <property type="match status" value="1"/>
</dbReference>
<keyword evidence="6 10" id="KW-0479">Metal-binding</keyword>
<dbReference type="PANTHER" id="PTHR43226">
    <property type="entry name" value="XAA-PRO AMINOPEPTIDASE 3"/>
    <property type="match status" value="1"/>
</dbReference>
<evidence type="ECO:0000256" key="4">
    <source>
        <dbReference type="ARBA" id="ARBA00012574"/>
    </source>
</evidence>
<name>A0ABV5ZF14_9GAMM</name>
<dbReference type="Pfam" id="PF05195">
    <property type="entry name" value="AMP_N"/>
    <property type="match status" value="1"/>
</dbReference>
<comment type="catalytic activity">
    <reaction evidence="1">
        <text>Release of any N-terminal amino acid, including proline, that is linked to proline, even from a dipeptide or tripeptide.</text>
        <dbReference type="EC" id="3.4.11.9"/>
    </reaction>
</comment>
<keyword evidence="8" id="KW-0482">Metalloprotease</keyword>
<dbReference type="InterPro" id="IPR052433">
    <property type="entry name" value="X-Pro_dipept-like"/>
</dbReference>
<proteinExistence type="inferred from homology"/>